<accession>A0A6P1ZIC7</accession>
<dbReference type="InterPro" id="IPR019004">
    <property type="entry name" value="YqeY/Aim41"/>
</dbReference>
<sequence>MSLLSRIEQDFLTAYKAKEEVRVRVLRALKTAAKNKHVELGREPNDDEVIAILGKEAKQRHESVDQFTKGGREDLADKEREELEILSEYLPQQLSPEETEAAVDEAIQKTGASSMKDMGGVMQEVMASHKGRIDGKVVSEIVRRRLAG</sequence>
<organism evidence="1 2">
    <name type="scientific">Oceanidesulfovibrio marinus</name>
    <dbReference type="NCBI Taxonomy" id="370038"/>
    <lineage>
        <taxon>Bacteria</taxon>
        <taxon>Pseudomonadati</taxon>
        <taxon>Thermodesulfobacteriota</taxon>
        <taxon>Desulfovibrionia</taxon>
        <taxon>Desulfovibrionales</taxon>
        <taxon>Desulfovibrionaceae</taxon>
        <taxon>Oceanidesulfovibrio</taxon>
    </lineage>
</organism>
<dbReference type="RefSeq" id="WP_144234657.1">
    <property type="nucleotide sequence ID" value="NZ_QMIF01000003.1"/>
</dbReference>
<evidence type="ECO:0000313" key="1">
    <source>
        <dbReference type="EMBL" id="TVM35102.1"/>
    </source>
</evidence>
<dbReference type="Proteomes" id="UP000434052">
    <property type="component" value="Unassembled WGS sequence"/>
</dbReference>
<name>A0A6P1ZIC7_9BACT</name>
<dbReference type="SUPFAM" id="SSF89095">
    <property type="entry name" value="GatB/YqeY motif"/>
    <property type="match status" value="1"/>
</dbReference>
<dbReference type="InterPro" id="IPR042184">
    <property type="entry name" value="YqeY/Aim41_N"/>
</dbReference>
<reference evidence="1 2" key="1">
    <citation type="submission" date="2018-06" db="EMBL/GenBank/DDBJ databases">
        <title>Complete genome of Desulfovibrio marinus P48SEP.</title>
        <authorList>
            <person name="Crispim J.S."/>
            <person name="Vidigal P.M.P."/>
            <person name="Silva L.C.F."/>
            <person name="Araujo L.C."/>
            <person name="Laguardia C.N."/>
            <person name="Dias R.S."/>
            <person name="Sousa M.P."/>
            <person name="Paula S.O."/>
            <person name="Silva C."/>
        </authorList>
    </citation>
    <scope>NUCLEOTIDE SEQUENCE [LARGE SCALE GENOMIC DNA]</scope>
    <source>
        <strain evidence="1 2">P48SEP</strain>
    </source>
</reference>
<dbReference type="AlphaFoldDB" id="A0A6P1ZIC7"/>
<dbReference type="InterPro" id="IPR003789">
    <property type="entry name" value="Asn/Gln_tRNA_amidoTrase-B-like"/>
</dbReference>
<comment type="caution">
    <text evidence="1">The sequence shown here is derived from an EMBL/GenBank/DDBJ whole genome shotgun (WGS) entry which is preliminary data.</text>
</comment>
<dbReference type="InterPro" id="IPR023168">
    <property type="entry name" value="GatB_Yqey_C_2"/>
</dbReference>
<evidence type="ECO:0000313" key="2">
    <source>
        <dbReference type="Proteomes" id="UP000434052"/>
    </source>
</evidence>
<gene>
    <name evidence="1" type="ORF">DQK91_06800</name>
</gene>
<dbReference type="OrthoDB" id="9788127at2"/>
<dbReference type="PANTHER" id="PTHR28055:SF1">
    <property type="entry name" value="ALTERED INHERITANCE OF MITOCHONDRIA PROTEIN 41, MITOCHONDRIAL"/>
    <property type="match status" value="1"/>
</dbReference>
<dbReference type="EMBL" id="QMIF01000003">
    <property type="protein sequence ID" value="TVM35102.1"/>
    <property type="molecule type" value="Genomic_DNA"/>
</dbReference>
<dbReference type="GO" id="GO:0016884">
    <property type="term" value="F:carbon-nitrogen ligase activity, with glutamine as amido-N-donor"/>
    <property type="evidence" value="ECO:0007669"/>
    <property type="project" value="InterPro"/>
</dbReference>
<protein>
    <submittedName>
        <fullName evidence="1">GatB/YqeY domain-containing protein</fullName>
    </submittedName>
</protein>
<dbReference type="Gene3D" id="1.10.10.410">
    <property type="match status" value="1"/>
</dbReference>
<dbReference type="PANTHER" id="PTHR28055">
    <property type="entry name" value="ALTERED INHERITANCE OF MITOCHONDRIA PROTEIN 41, MITOCHONDRIAL"/>
    <property type="match status" value="1"/>
</dbReference>
<dbReference type="Pfam" id="PF09424">
    <property type="entry name" value="YqeY"/>
    <property type="match status" value="1"/>
</dbReference>
<proteinExistence type="predicted"/>
<dbReference type="Gene3D" id="1.10.1510.10">
    <property type="entry name" value="Uncharacterised protein YqeY/AIM41 PF09424, N-terminal domain"/>
    <property type="match status" value="1"/>
</dbReference>